<accession>A0A915JWR1</accession>
<evidence type="ECO:0000256" key="1">
    <source>
        <dbReference type="SAM" id="MobiDB-lite"/>
    </source>
</evidence>
<dbReference type="AlphaFoldDB" id="A0A915JWR1"/>
<evidence type="ECO:0000313" key="3">
    <source>
        <dbReference type="WBParaSite" id="nRc.2.0.1.t30518-RA"/>
    </source>
</evidence>
<proteinExistence type="predicted"/>
<name>A0A915JWR1_ROMCU</name>
<evidence type="ECO:0000313" key="2">
    <source>
        <dbReference type="Proteomes" id="UP000887565"/>
    </source>
</evidence>
<protein>
    <submittedName>
        <fullName evidence="3">Uncharacterized protein</fullName>
    </submittedName>
</protein>
<reference evidence="3" key="1">
    <citation type="submission" date="2022-11" db="UniProtKB">
        <authorList>
            <consortium name="WormBaseParasite"/>
        </authorList>
    </citation>
    <scope>IDENTIFICATION</scope>
</reference>
<feature type="region of interest" description="Disordered" evidence="1">
    <location>
        <begin position="1"/>
        <end position="24"/>
    </location>
</feature>
<feature type="compositionally biased region" description="Basic and acidic residues" evidence="1">
    <location>
        <begin position="10"/>
        <end position="24"/>
    </location>
</feature>
<sequence>MKFSTKLKLRRESQDQDRKQESLRKTTKKIAFSVISIKLHRQHELCTTITRNKCDQRGISAHR</sequence>
<keyword evidence="2" id="KW-1185">Reference proteome</keyword>
<dbReference type="WBParaSite" id="nRc.2.0.1.t30518-RA">
    <property type="protein sequence ID" value="nRc.2.0.1.t30518-RA"/>
    <property type="gene ID" value="nRc.2.0.1.g30518"/>
</dbReference>
<dbReference type="Proteomes" id="UP000887565">
    <property type="component" value="Unplaced"/>
</dbReference>
<organism evidence="2 3">
    <name type="scientific">Romanomermis culicivorax</name>
    <name type="common">Nematode worm</name>
    <dbReference type="NCBI Taxonomy" id="13658"/>
    <lineage>
        <taxon>Eukaryota</taxon>
        <taxon>Metazoa</taxon>
        <taxon>Ecdysozoa</taxon>
        <taxon>Nematoda</taxon>
        <taxon>Enoplea</taxon>
        <taxon>Dorylaimia</taxon>
        <taxon>Mermithida</taxon>
        <taxon>Mermithoidea</taxon>
        <taxon>Mermithidae</taxon>
        <taxon>Romanomermis</taxon>
    </lineage>
</organism>